<evidence type="ECO:0000256" key="1">
    <source>
        <dbReference type="SAM" id="Phobius"/>
    </source>
</evidence>
<dbReference type="Pfam" id="PF01682">
    <property type="entry name" value="DB"/>
    <property type="match status" value="1"/>
</dbReference>
<feature type="domain" description="Domain of unknown function DB" evidence="2">
    <location>
        <begin position="65"/>
        <end position="145"/>
    </location>
</feature>
<keyword evidence="4" id="KW-1185">Reference proteome</keyword>
<organism evidence="3 4">
    <name type="scientific">Ditylenchus destructor</name>
    <dbReference type="NCBI Taxonomy" id="166010"/>
    <lineage>
        <taxon>Eukaryota</taxon>
        <taxon>Metazoa</taxon>
        <taxon>Ecdysozoa</taxon>
        <taxon>Nematoda</taxon>
        <taxon>Chromadorea</taxon>
        <taxon>Rhabditida</taxon>
        <taxon>Tylenchina</taxon>
        <taxon>Tylenchomorpha</taxon>
        <taxon>Sphaerularioidea</taxon>
        <taxon>Anguinidae</taxon>
        <taxon>Anguininae</taxon>
        <taxon>Ditylenchus</taxon>
    </lineage>
</organism>
<evidence type="ECO:0000259" key="2">
    <source>
        <dbReference type="Pfam" id="PF01682"/>
    </source>
</evidence>
<dbReference type="Proteomes" id="UP001201812">
    <property type="component" value="Unassembled WGS sequence"/>
</dbReference>
<name>A0AAD4MT27_9BILA</name>
<gene>
    <name evidence="3" type="ORF">DdX_16728</name>
</gene>
<keyword evidence="1" id="KW-1133">Transmembrane helix</keyword>
<sequence length="173" mass="19473">MNIQRSFDSFGGFLCNAAIKYQMILRPPRSVIPNLAMTAPKLFVILLLVSVISADDPKDKLLRECCERKGVQKKYVDKYCNYSGHTTESCMMHFNPNEPIDDDLFADMPAMFECGTDGKDLTECCKKRGVVEACLGSCNGSLPIELSRFAPCQLESKEQHQILVDCYHDNAYN</sequence>
<dbReference type="InterPro" id="IPR002602">
    <property type="entry name" value="DB"/>
</dbReference>
<keyword evidence="1" id="KW-0472">Membrane</keyword>
<protein>
    <submittedName>
        <fullName evidence="3">DB module domain-containing protein</fullName>
    </submittedName>
</protein>
<dbReference type="AlphaFoldDB" id="A0AAD4MT27"/>
<reference evidence="3" key="1">
    <citation type="submission" date="2022-01" db="EMBL/GenBank/DDBJ databases">
        <title>Genome Sequence Resource for Two Populations of Ditylenchus destructor, the Migratory Endoparasitic Phytonematode.</title>
        <authorList>
            <person name="Zhang H."/>
            <person name="Lin R."/>
            <person name="Xie B."/>
        </authorList>
    </citation>
    <scope>NUCLEOTIDE SEQUENCE</scope>
    <source>
        <strain evidence="3">BazhouSP</strain>
    </source>
</reference>
<feature type="transmembrane region" description="Helical" evidence="1">
    <location>
        <begin position="31"/>
        <end position="54"/>
    </location>
</feature>
<evidence type="ECO:0000313" key="4">
    <source>
        <dbReference type="Proteomes" id="UP001201812"/>
    </source>
</evidence>
<proteinExistence type="predicted"/>
<keyword evidence="1" id="KW-0812">Transmembrane</keyword>
<accession>A0AAD4MT27</accession>
<dbReference type="EMBL" id="JAKKPZ010000146">
    <property type="protein sequence ID" value="KAI1700393.1"/>
    <property type="molecule type" value="Genomic_DNA"/>
</dbReference>
<evidence type="ECO:0000313" key="3">
    <source>
        <dbReference type="EMBL" id="KAI1700393.1"/>
    </source>
</evidence>
<comment type="caution">
    <text evidence="3">The sequence shown here is derived from an EMBL/GenBank/DDBJ whole genome shotgun (WGS) entry which is preliminary data.</text>
</comment>